<reference evidence="2" key="1">
    <citation type="submission" date="2018-05" db="EMBL/GenBank/DDBJ databases">
        <title>Draft genome of Mucuna pruriens seed.</title>
        <authorList>
            <person name="Nnadi N.E."/>
            <person name="Vos R."/>
            <person name="Hasami M.H."/>
            <person name="Devisetty U.K."/>
            <person name="Aguiy J.C."/>
        </authorList>
    </citation>
    <scope>NUCLEOTIDE SEQUENCE [LARGE SCALE GENOMIC DNA]</scope>
    <source>
        <strain evidence="2">JCA_2017</strain>
    </source>
</reference>
<evidence type="ECO:0000256" key="1">
    <source>
        <dbReference type="SAM" id="MobiDB-lite"/>
    </source>
</evidence>
<proteinExistence type="predicted"/>
<evidence type="ECO:0000313" key="3">
    <source>
        <dbReference type="Proteomes" id="UP000257109"/>
    </source>
</evidence>
<dbReference type="EMBL" id="QJKJ01002860">
    <property type="protein sequence ID" value="RDY01005.1"/>
    <property type="molecule type" value="Genomic_DNA"/>
</dbReference>
<name>A0A371HE15_MUCPR</name>
<protein>
    <submittedName>
        <fullName evidence="2">Uncharacterized protein</fullName>
    </submittedName>
</protein>
<accession>A0A371HE15</accession>
<comment type="caution">
    <text evidence="2">The sequence shown here is derived from an EMBL/GenBank/DDBJ whole genome shotgun (WGS) entry which is preliminary data.</text>
</comment>
<sequence>MGLEGSTPCGSLVGAFLLILETKGTSSSSSSSTIGGKIIFLFFIKALVVLVDGAKHFHVGFLDTVGNLTFVCLTPASGAASFNCELSGLGGAWGVRSWEKKMGEMSHEWGNLFPKSRYIMETVKEFREKLDLVGKGLDQVGKRLDIVRKNTQSVNVKVEALSKGKEERPKLASNHESEESFEEGNYSEVSRSSRFSLGERCERQGRMERNRREERKVSHWRRGEEQTEEKLDMRKYKIPPFLGNCKLKIYVDWELKVEKIVGCFSLCG</sequence>
<dbReference type="AlphaFoldDB" id="A0A371HE15"/>
<gene>
    <name evidence="2" type="ORF">CR513_15732</name>
</gene>
<feature type="non-terminal residue" evidence="2">
    <location>
        <position position="1"/>
    </location>
</feature>
<dbReference type="Proteomes" id="UP000257109">
    <property type="component" value="Unassembled WGS sequence"/>
</dbReference>
<feature type="compositionally biased region" description="Basic and acidic residues" evidence="1">
    <location>
        <begin position="165"/>
        <end position="178"/>
    </location>
</feature>
<feature type="region of interest" description="Disordered" evidence="1">
    <location>
        <begin position="165"/>
        <end position="187"/>
    </location>
</feature>
<evidence type="ECO:0000313" key="2">
    <source>
        <dbReference type="EMBL" id="RDY01005.1"/>
    </source>
</evidence>
<organism evidence="2 3">
    <name type="scientific">Mucuna pruriens</name>
    <name type="common">Velvet bean</name>
    <name type="synonym">Dolichos pruriens</name>
    <dbReference type="NCBI Taxonomy" id="157652"/>
    <lineage>
        <taxon>Eukaryota</taxon>
        <taxon>Viridiplantae</taxon>
        <taxon>Streptophyta</taxon>
        <taxon>Embryophyta</taxon>
        <taxon>Tracheophyta</taxon>
        <taxon>Spermatophyta</taxon>
        <taxon>Magnoliopsida</taxon>
        <taxon>eudicotyledons</taxon>
        <taxon>Gunneridae</taxon>
        <taxon>Pentapetalae</taxon>
        <taxon>rosids</taxon>
        <taxon>fabids</taxon>
        <taxon>Fabales</taxon>
        <taxon>Fabaceae</taxon>
        <taxon>Papilionoideae</taxon>
        <taxon>50 kb inversion clade</taxon>
        <taxon>NPAAA clade</taxon>
        <taxon>indigoferoid/millettioid clade</taxon>
        <taxon>Phaseoleae</taxon>
        <taxon>Mucuna</taxon>
    </lineage>
</organism>
<keyword evidence="3" id="KW-1185">Reference proteome</keyword>